<dbReference type="SUPFAM" id="SSF54495">
    <property type="entry name" value="UBC-like"/>
    <property type="match status" value="1"/>
</dbReference>
<dbReference type="InterPro" id="IPR016135">
    <property type="entry name" value="UBQ-conjugating_enzyme/RWD"/>
</dbReference>
<reference evidence="2" key="1">
    <citation type="submission" date="2022-03" db="EMBL/GenBank/DDBJ databases">
        <title>Draft genome sequence of Aduncisulcus paluster, a free-living microaerophilic Fornicata.</title>
        <authorList>
            <person name="Yuyama I."/>
            <person name="Kume K."/>
            <person name="Tamura T."/>
            <person name="Inagaki Y."/>
            <person name="Hashimoto T."/>
        </authorList>
    </citation>
    <scope>NUCLEOTIDE SEQUENCE</scope>
    <source>
        <strain evidence="2">NY0171</strain>
    </source>
</reference>
<dbReference type="SMART" id="SM00212">
    <property type="entry name" value="UBCc"/>
    <property type="match status" value="1"/>
</dbReference>
<protein>
    <recommendedName>
        <fullName evidence="1">UBC core domain-containing protein</fullName>
    </recommendedName>
</protein>
<sequence>MLLVDQKETKRILRELKKLMDEPEDGFRVFPIDKDFTQIHFTMLGVHDSPYEHGLYHGRILLPAEYPLKAPDIELMTPNGRWQTDVKICLTVTSFHQESWVSSWGIRTVLIGLRSMMDGSDKGGIGSIYDSKKNRKKLAKESWSYECPKCGVKHADLIDTMVLGEDGTDDSKSYSYSYSDD</sequence>
<evidence type="ECO:0000313" key="2">
    <source>
        <dbReference type="EMBL" id="GKT34680.1"/>
    </source>
</evidence>
<dbReference type="Proteomes" id="UP001057375">
    <property type="component" value="Unassembled WGS sequence"/>
</dbReference>
<dbReference type="EMBL" id="BQXS01010849">
    <property type="protein sequence ID" value="GKT34680.1"/>
    <property type="molecule type" value="Genomic_DNA"/>
</dbReference>
<dbReference type="Gene3D" id="3.10.110.10">
    <property type="entry name" value="Ubiquitin Conjugating Enzyme"/>
    <property type="match status" value="1"/>
</dbReference>
<organism evidence="2 3">
    <name type="scientific">Aduncisulcus paluster</name>
    <dbReference type="NCBI Taxonomy" id="2918883"/>
    <lineage>
        <taxon>Eukaryota</taxon>
        <taxon>Metamonada</taxon>
        <taxon>Carpediemonas-like organisms</taxon>
        <taxon>Aduncisulcus</taxon>
    </lineage>
</organism>
<evidence type="ECO:0000259" key="1">
    <source>
        <dbReference type="PROSITE" id="PS50127"/>
    </source>
</evidence>
<proteinExistence type="predicted"/>
<dbReference type="CDD" id="cd23799">
    <property type="entry name" value="UBCc_UBE2J"/>
    <property type="match status" value="1"/>
</dbReference>
<name>A0ABQ5KQC3_9EUKA</name>
<accession>A0ABQ5KQC3</accession>
<dbReference type="Pfam" id="PF00179">
    <property type="entry name" value="UQ_con"/>
    <property type="match status" value="1"/>
</dbReference>
<gene>
    <name evidence="2" type="ORF">ADUPG1_007989</name>
</gene>
<feature type="domain" description="UBC core" evidence="1">
    <location>
        <begin position="7"/>
        <end position="156"/>
    </location>
</feature>
<comment type="caution">
    <text evidence="2">The sequence shown here is derived from an EMBL/GenBank/DDBJ whole genome shotgun (WGS) entry which is preliminary data.</text>
</comment>
<dbReference type="PANTHER" id="PTHR24067">
    <property type="entry name" value="UBIQUITIN-CONJUGATING ENZYME E2"/>
    <property type="match status" value="1"/>
</dbReference>
<dbReference type="InterPro" id="IPR050113">
    <property type="entry name" value="Ub_conjugating_enzyme"/>
</dbReference>
<dbReference type="InterPro" id="IPR000608">
    <property type="entry name" value="UBC"/>
</dbReference>
<dbReference type="PROSITE" id="PS50127">
    <property type="entry name" value="UBC_2"/>
    <property type="match status" value="1"/>
</dbReference>
<evidence type="ECO:0000313" key="3">
    <source>
        <dbReference type="Proteomes" id="UP001057375"/>
    </source>
</evidence>
<keyword evidence="3" id="KW-1185">Reference proteome</keyword>